<dbReference type="GO" id="GO:0033698">
    <property type="term" value="C:Rpd3L complex"/>
    <property type="evidence" value="ECO:0007669"/>
    <property type="project" value="TreeGrafter"/>
</dbReference>
<dbReference type="InterPro" id="IPR013904">
    <property type="entry name" value="RXT2_N"/>
</dbReference>
<gene>
    <name evidence="3" type="ORF">BAUCODRAFT_29735</name>
</gene>
<feature type="domain" description="Transcriptional regulatory protein RXT2 N-terminal" evidence="2">
    <location>
        <begin position="49"/>
        <end position="191"/>
    </location>
</feature>
<keyword evidence="4" id="KW-1185">Reference proteome</keyword>
<dbReference type="HOGENOM" id="CLU_030828_0_0_1"/>
<dbReference type="OrthoDB" id="441210at2759"/>
<evidence type="ECO:0000313" key="4">
    <source>
        <dbReference type="Proteomes" id="UP000011761"/>
    </source>
</evidence>
<dbReference type="Proteomes" id="UP000011761">
    <property type="component" value="Unassembled WGS sequence"/>
</dbReference>
<dbReference type="GeneID" id="19110998"/>
<feature type="compositionally biased region" description="Basic residues" evidence="1">
    <location>
        <begin position="486"/>
        <end position="496"/>
    </location>
</feature>
<accession>M2MWB9</accession>
<dbReference type="PANTHER" id="PTHR28232:SF1">
    <property type="entry name" value="TRANSCRIPTIONAL REGULATORY PROTEIN RXT2"/>
    <property type="match status" value="1"/>
</dbReference>
<evidence type="ECO:0000256" key="1">
    <source>
        <dbReference type="SAM" id="MobiDB-lite"/>
    </source>
</evidence>
<dbReference type="GO" id="GO:0005829">
    <property type="term" value="C:cytosol"/>
    <property type="evidence" value="ECO:0007669"/>
    <property type="project" value="TreeGrafter"/>
</dbReference>
<organism evidence="3 4">
    <name type="scientific">Baudoinia panamericana (strain UAMH 10762)</name>
    <name type="common">Angels' share fungus</name>
    <name type="synonym">Baudoinia compniacensis (strain UAMH 10762)</name>
    <dbReference type="NCBI Taxonomy" id="717646"/>
    <lineage>
        <taxon>Eukaryota</taxon>
        <taxon>Fungi</taxon>
        <taxon>Dikarya</taxon>
        <taxon>Ascomycota</taxon>
        <taxon>Pezizomycotina</taxon>
        <taxon>Dothideomycetes</taxon>
        <taxon>Dothideomycetidae</taxon>
        <taxon>Mycosphaerellales</taxon>
        <taxon>Teratosphaeriaceae</taxon>
        <taxon>Baudoinia</taxon>
    </lineage>
</organism>
<feature type="region of interest" description="Disordered" evidence="1">
    <location>
        <begin position="461"/>
        <end position="496"/>
    </location>
</feature>
<evidence type="ECO:0000259" key="2">
    <source>
        <dbReference type="Pfam" id="PF08595"/>
    </source>
</evidence>
<protein>
    <recommendedName>
        <fullName evidence="2">Transcriptional regulatory protein RXT2 N-terminal domain-containing protein</fullName>
    </recommendedName>
</protein>
<sequence length="496" mass="54470">MSMTSQQIHIAETIRGMKLALRRNRAASPVDPAGDEDNEDEHDILHTHTNRGNKLRLSAQYVQLGRLDTTGGTRAYKRKINHAGYDRYIISKKPALYDEDGDMIDPADIPADVDVADVAEPLVEDAFGKVKLERLLKPLESAAELPMHPSLSQAYTSPALTEMVRQAEEMVRREKAGLWKAKRLLERFRGDGGFMSGGAFYTERDEAMLDSGEGESAALGDMSAAETELGMTADGHPAEALPPNGDVMDGVEVHDHVGNGASGYEHAVHPSIEQAKERQDQLSTSHHTGEQHANNLHELNILPSTNGGDEEPTPSSAPSHAMTTRHRSARNNNAPASPSPSPSDSASIPPINPWFQFPLTALGDPDLGLPPNEAEETRKLLLLYVQKQENIVRQLETLYSGLQRTDRLRRDVYRACKAEGHTVPDPNGKGVMVTDMSDGEDWYDVRDWGLEVGRDERVKLGPDGVGVLEKGKDEVDDGAEEEGRRVGGRRRRVVGR</sequence>
<dbReference type="InterPro" id="IPR039602">
    <property type="entry name" value="Rxt2"/>
</dbReference>
<proteinExistence type="predicted"/>
<feature type="region of interest" description="Disordered" evidence="1">
    <location>
        <begin position="274"/>
        <end position="350"/>
    </location>
</feature>
<evidence type="ECO:0000313" key="3">
    <source>
        <dbReference type="EMBL" id="EMD01292.1"/>
    </source>
</evidence>
<dbReference type="OMA" id="EDVFEWC"/>
<dbReference type="STRING" id="717646.M2MWB9"/>
<feature type="compositionally biased region" description="Polar residues" evidence="1">
    <location>
        <begin position="281"/>
        <end position="294"/>
    </location>
</feature>
<dbReference type="AlphaFoldDB" id="M2MWB9"/>
<dbReference type="KEGG" id="bcom:BAUCODRAFT_29735"/>
<name>M2MWB9_BAUPA</name>
<dbReference type="eggNOG" id="ENOG502S5XA">
    <property type="taxonomic scope" value="Eukaryota"/>
</dbReference>
<reference evidence="3 4" key="1">
    <citation type="journal article" date="2012" name="PLoS Pathog.">
        <title>Diverse lifestyles and strategies of plant pathogenesis encoded in the genomes of eighteen Dothideomycetes fungi.</title>
        <authorList>
            <person name="Ohm R.A."/>
            <person name="Feau N."/>
            <person name="Henrissat B."/>
            <person name="Schoch C.L."/>
            <person name="Horwitz B.A."/>
            <person name="Barry K.W."/>
            <person name="Condon B.J."/>
            <person name="Copeland A.C."/>
            <person name="Dhillon B."/>
            <person name="Glaser F."/>
            <person name="Hesse C.N."/>
            <person name="Kosti I."/>
            <person name="LaButti K."/>
            <person name="Lindquist E.A."/>
            <person name="Lucas S."/>
            <person name="Salamov A.A."/>
            <person name="Bradshaw R.E."/>
            <person name="Ciuffetti L."/>
            <person name="Hamelin R.C."/>
            <person name="Kema G.H.J."/>
            <person name="Lawrence C."/>
            <person name="Scott J.A."/>
            <person name="Spatafora J.W."/>
            <person name="Turgeon B.G."/>
            <person name="de Wit P.J.G.M."/>
            <person name="Zhong S."/>
            <person name="Goodwin S.B."/>
            <person name="Grigoriev I.V."/>
        </authorList>
    </citation>
    <scope>NUCLEOTIDE SEQUENCE [LARGE SCALE GENOMIC DNA]</scope>
    <source>
        <strain evidence="3 4">UAMH 10762</strain>
    </source>
</reference>
<dbReference type="PANTHER" id="PTHR28232">
    <property type="entry name" value="TRANSCRIPTIONAL REGULATORY PROTEIN RXT2"/>
    <property type="match status" value="1"/>
</dbReference>
<feature type="compositionally biased region" description="Polar residues" evidence="1">
    <location>
        <begin position="302"/>
        <end position="322"/>
    </location>
</feature>
<dbReference type="EMBL" id="KB445550">
    <property type="protein sequence ID" value="EMD01292.1"/>
    <property type="molecule type" value="Genomic_DNA"/>
</dbReference>
<dbReference type="RefSeq" id="XP_007672476.1">
    <property type="nucleotide sequence ID" value="XM_007674286.1"/>
</dbReference>
<feature type="compositionally biased region" description="Low complexity" evidence="1">
    <location>
        <begin position="330"/>
        <end position="349"/>
    </location>
</feature>
<dbReference type="Pfam" id="PF08595">
    <property type="entry name" value="RXT2_N"/>
    <property type="match status" value="1"/>
</dbReference>